<evidence type="ECO:0000259" key="9">
    <source>
        <dbReference type="PROSITE" id="PS50850"/>
    </source>
</evidence>
<dbReference type="GO" id="GO:0016829">
    <property type="term" value="F:lyase activity"/>
    <property type="evidence" value="ECO:0007669"/>
    <property type="project" value="UniProtKB-KW"/>
</dbReference>
<evidence type="ECO:0000313" key="10">
    <source>
        <dbReference type="EMBL" id="KAF5678155.1"/>
    </source>
</evidence>
<dbReference type="PROSITE" id="PS50850">
    <property type="entry name" value="MFS"/>
    <property type="match status" value="1"/>
</dbReference>
<dbReference type="InterPro" id="IPR005829">
    <property type="entry name" value="Sugar_transporter_CS"/>
</dbReference>
<keyword evidence="11" id="KW-1185">Reference proteome</keyword>
<keyword evidence="3 8" id="KW-0812">Transmembrane</keyword>
<keyword evidence="4 8" id="KW-1133">Transmembrane helix</keyword>
<dbReference type="GO" id="GO:0005886">
    <property type="term" value="C:plasma membrane"/>
    <property type="evidence" value="ECO:0007669"/>
    <property type="project" value="TreeGrafter"/>
</dbReference>
<evidence type="ECO:0000256" key="3">
    <source>
        <dbReference type="ARBA" id="ARBA00022692"/>
    </source>
</evidence>
<feature type="transmembrane region" description="Helical" evidence="8">
    <location>
        <begin position="521"/>
        <end position="541"/>
    </location>
</feature>
<dbReference type="InterPro" id="IPR011701">
    <property type="entry name" value="MFS"/>
</dbReference>
<comment type="similarity">
    <text evidence="2">Belongs to the scytalone dehydratase family.</text>
</comment>
<feature type="transmembrane region" description="Helical" evidence="8">
    <location>
        <begin position="675"/>
        <end position="694"/>
    </location>
</feature>
<evidence type="ECO:0000256" key="8">
    <source>
        <dbReference type="SAM" id="Phobius"/>
    </source>
</evidence>
<evidence type="ECO:0000256" key="5">
    <source>
        <dbReference type="ARBA" id="ARBA00023136"/>
    </source>
</evidence>
<dbReference type="EMBL" id="JAAOAK010000271">
    <property type="protein sequence ID" value="KAF5678155.1"/>
    <property type="molecule type" value="Genomic_DNA"/>
</dbReference>
<keyword evidence="7" id="KW-0456">Lyase</keyword>
<proteinExistence type="inferred from homology"/>
<feature type="transmembrane region" description="Helical" evidence="8">
    <location>
        <begin position="279"/>
        <end position="299"/>
    </location>
</feature>
<dbReference type="Proteomes" id="UP000562682">
    <property type="component" value="Unassembled WGS sequence"/>
</dbReference>
<dbReference type="SUPFAM" id="SSF103473">
    <property type="entry name" value="MFS general substrate transporter"/>
    <property type="match status" value="1"/>
</dbReference>
<evidence type="ECO:0000256" key="2">
    <source>
        <dbReference type="ARBA" id="ARBA00008584"/>
    </source>
</evidence>
<dbReference type="SUPFAM" id="SSF54427">
    <property type="entry name" value="NTF2-like"/>
    <property type="match status" value="1"/>
</dbReference>
<feature type="transmembrane region" description="Helical" evidence="8">
    <location>
        <begin position="311"/>
        <end position="334"/>
    </location>
</feature>
<comment type="subcellular location">
    <subcellularLocation>
        <location evidence="1">Membrane</location>
        <topology evidence="1">Multi-pass membrane protein</topology>
    </subcellularLocation>
</comment>
<dbReference type="InterPro" id="IPR036259">
    <property type="entry name" value="MFS_trans_sf"/>
</dbReference>
<keyword evidence="5 8" id="KW-0472">Membrane</keyword>
<sequence length="729" mass="78574">MVASRVDPADALQVAAITFDWGDSLDAKDWDRLTSIVAPELVDVLKVDYTVVTGEKWDAMPAKDFVAMVSDPGFVGDPLVVSQHFIGASKYEALSDGRIIGTHQLRAAHQRYTGPDKKTVEAKGHCHAVMQHTYAKVDGEWKLAGLKPTMYWNEHDFSKIFKGSQSSCEYSERAGEAKGNNDASMKSLLLLLSINLVYFVQVANVVGSGALTRDISAVVGGSNDSVWYSEVIAILTALLGIPASQAADLWGRKKILILLTSCGFIGSLVIAKASSSGTVIAGFAISGISFGAQPLLHAISSEVVARKYRPWAQGSINVAASLGAIAGLLIGGVLTRHEHHDGFRAYWYMVAGIYAVATVACQFFYNPPPRALEIVLSVSEKMRNLDWVGYGFLTPALVLFCMSLAWSGNPYSWTDAHVLATFLIGVLSGVALIVYETLIKKNGMFHHRLFRDRNFALALGCIFAEGMAFHCGNNYFAFEVSVLFATDSLVIGAQYSMAFIALGISAIVSGIWCCMSKALRFPIILAFGFKILFMVLMATVSKSTPQALLWIYPITLGLGLGVCMPALITVAHFATPRELIAITSGLMISIRSLGGSIGLAVFHAIFSHGLSSNLGPKISHAVLPLGFPERELPQLIPALAHNDTVALKSIHGTSPEIIRAGVDGLLEAYRVSFRGVWLTTASLCLVASITGFFLRDPIEKFTAQIDAPITPDIEVVETEKRTKSPSDSA</sequence>
<name>A0A8H5X0V2_9HYPO</name>
<feature type="transmembrane region" description="Helical" evidence="8">
    <location>
        <begin position="188"/>
        <end position="206"/>
    </location>
</feature>
<dbReference type="PANTHER" id="PTHR23501">
    <property type="entry name" value="MAJOR FACILITATOR SUPERFAMILY"/>
    <property type="match status" value="1"/>
</dbReference>
<evidence type="ECO:0000256" key="6">
    <source>
        <dbReference type="ARBA" id="ARBA00023180"/>
    </source>
</evidence>
<feature type="transmembrane region" description="Helical" evidence="8">
    <location>
        <begin position="346"/>
        <end position="366"/>
    </location>
</feature>
<protein>
    <submittedName>
        <fullName evidence="10">PEP5-like drug facilitator</fullName>
    </submittedName>
</protein>
<evidence type="ECO:0000256" key="4">
    <source>
        <dbReference type="ARBA" id="ARBA00022989"/>
    </source>
</evidence>
<feature type="transmembrane region" description="Helical" evidence="8">
    <location>
        <begin position="255"/>
        <end position="273"/>
    </location>
</feature>
<feature type="transmembrane region" description="Helical" evidence="8">
    <location>
        <begin position="418"/>
        <end position="435"/>
    </location>
</feature>
<dbReference type="Gene3D" id="3.10.450.50">
    <property type="match status" value="1"/>
</dbReference>
<dbReference type="AlphaFoldDB" id="A0A8H5X0V2"/>
<dbReference type="InterPro" id="IPR032710">
    <property type="entry name" value="NTF2-like_dom_sf"/>
</dbReference>
<evidence type="ECO:0000256" key="7">
    <source>
        <dbReference type="ARBA" id="ARBA00023239"/>
    </source>
</evidence>
<dbReference type="InterPro" id="IPR049884">
    <property type="entry name" value="Scytalone_dh"/>
</dbReference>
<feature type="transmembrane region" description="Helical" evidence="8">
    <location>
        <begin position="226"/>
        <end position="243"/>
    </location>
</feature>
<organism evidence="10 11">
    <name type="scientific">Fusarium denticulatum</name>
    <dbReference type="NCBI Taxonomy" id="48507"/>
    <lineage>
        <taxon>Eukaryota</taxon>
        <taxon>Fungi</taxon>
        <taxon>Dikarya</taxon>
        <taxon>Ascomycota</taxon>
        <taxon>Pezizomycotina</taxon>
        <taxon>Sordariomycetes</taxon>
        <taxon>Hypocreomycetidae</taxon>
        <taxon>Hypocreales</taxon>
        <taxon>Nectriaceae</taxon>
        <taxon>Fusarium</taxon>
        <taxon>Fusarium fujikuroi species complex</taxon>
    </lineage>
</organism>
<gene>
    <name evidence="10" type="ORF">FDENT_9038</name>
</gene>
<feature type="domain" description="Major facilitator superfamily (MFS) profile" evidence="9">
    <location>
        <begin position="188"/>
        <end position="699"/>
    </location>
</feature>
<dbReference type="PANTHER" id="PTHR23501:SF195">
    <property type="entry name" value="PEP5"/>
    <property type="match status" value="1"/>
</dbReference>
<dbReference type="Gene3D" id="1.20.1250.20">
    <property type="entry name" value="MFS general substrate transporter like domains"/>
    <property type="match status" value="1"/>
</dbReference>
<keyword evidence="6" id="KW-0325">Glycoprotein</keyword>
<dbReference type="Pfam" id="PF02982">
    <property type="entry name" value="Scytalone_dh"/>
    <property type="match status" value="1"/>
</dbReference>
<dbReference type="GO" id="GO:0022857">
    <property type="term" value="F:transmembrane transporter activity"/>
    <property type="evidence" value="ECO:0007669"/>
    <property type="project" value="InterPro"/>
</dbReference>
<evidence type="ECO:0000313" key="11">
    <source>
        <dbReference type="Proteomes" id="UP000562682"/>
    </source>
</evidence>
<dbReference type="Pfam" id="PF07690">
    <property type="entry name" value="MFS_1"/>
    <property type="match status" value="1"/>
</dbReference>
<feature type="transmembrane region" description="Helical" evidence="8">
    <location>
        <begin position="387"/>
        <end position="406"/>
    </location>
</feature>
<feature type="transmembrane region" description="Helical" evidence="8">
    <location>
        <begin position="495"/>
        <end position="514"/>
    </location>
</feature>
<feature type="transmembrane region" description="Helical" evidence="8">
    <location>
        <begin position="586"/>
        <end position="606"/>
    </location>
</feature>
<feature type="transmembrane region" description="Helical" evidence="8">
    <location>
        <begin position="547"/>
        <end position="574"/>
    </location>
</feature>
<dbReference type="PROSITE" id="PS00216">
    <property type="entry name" value="SUGAR_TRANSPORT_1"/>
    <property type="match status" value="1"/>
</dbReference>
<dbReference type="InterPro" id="IPR020846">
    <property type="entry name" value="MFS_dom"/>
</dbReference>
<accession>A0A8H5X0V2</accession>
<reference evidence="10 11" key="1">
    <citation type="submission" date="2020-05" db="EMBL/GenBank/DDBJ databases">
        <title>Identification and distribution of gene clusters putatively required for synthesis of sphingolipid metabolism inhibitors in phylogenetically diverse species of the filamentous fungus Fusarium.</title>
        <authorList>
            <person name="Kim H.-S."/>
            <person name="Busman M."/>
            <person name="Brown D.W."/>
            <person name="Divon H."/>
            <person name="Uhlig S."/>
            <person name="Proctor R.H."/>
        </authorList>
    </citation>
    <scope>NUCLEOTIDE SEQUENCE [LARGE SCALE GENOMIC DNA]</scope>
    <source>
        <strain evidence="10 11">NRRL 25311</strain>
    </source>
</reference>
<feature type="transmembrane region" description="Helical" evidence="8">
    <location>
        <begin position="455"/>
        <end position="475"/>
    </location>
</feature>
<evidence type="ECO:0000256" key="1">
    <source>
        <dbReference type="ARBA" id="ARBA00004141"/>
    </source>
</evidence>
<comment type="caution">
    <text evidence="10">The sequence shown here is derived from an EMBL/GenBank/DDBJ whole genome shotgun (WGS) entry which is preliminary data.</text>
</comment>